<keyword evidence="2" id="KW-0812">Transmembrane</keyword>
<feature type="transmembrane region" description="Helical" evidence="2">
    <location>
        <begin position="192"/>
        <end position="212"/>
    </location>
</feature>
<feature type="transmembrane region" description="Helical" evidence="2">
    <location>
        <begin position="952"/>
        <end position="969"/>
    </location>
</feature>
<feature type="transmembrane region" description="Helical" evidence="2">
    <location>
        <begin position="163"/>
        <end position="180"/>
    </location>
</feature>
<feature type="region of interest" description="Disordered" evidence="1">
    <location>
        <begin position="46"/>
        <end position="84"/>
    </location>
</feature>
<proteinExistence type="predicted"/>
<feature type="transmembrane region" description="Helical" evidence="2">
    <location>
        <begin position="1010"/>
        <end position="1032"/>
    </location>
</feature>
<feature type="transmembrane region" description="Helical" evidence="2">
    <location>
        <begin position="976"/>
        <end position="995"/>
    </location>
</feature>
<feature type="transmembrane region" description="Helical" evidence="2">
    <location>
        <begin position="1053"/>
        <end position="1071"/>
    </location>
</feature>
<reference evidence="3 4" key="1">
    <citation type="submission" date="2020-08" db="EMBL/GenBank/DDBJ databases">
        <title>Sequencing the genomes of 1000 actinobacteria strains.</title>
        <authorList>
            <person name="Klenk H.-P."/>
        </authorList>
    </citation>
    <scope>NUCLEOTIDE SEQUENCE [LARGE SCALE GENOMIC DNA]</scope>
    <source>
        <strain evidence="3 4">DSM 22826</strain>
    </source>
</reference>
<name>A0A839QHK0_9MICC</name>
<feature type="transmembrane region" description="Helical" evidence="2">
    <location>
        <begin position="1130"/>
        <end position="1150"/>
    </location>
</feature>
<evidence type="ECO:0008006" key="5">
    <source>
        <dbReference type="Google" id="ProtNLM"/>
    </source>
</evidence>
<comment type="caution">
    <text evidence="3">The sequence shown here is derived from an EMBL/GenBank/DDBJ whole genome shotgun (WGS) entry which is preliminary data.</text>
</comment>
<evidence type="ECO:0000256" key="2">
    <source>
        <dbReference type="SAM" id="Phobius"/>
    </source>
</evidence>
<feature type="transmembrane region" description="Helical" evidence="2">
    <location>
        <begin position="136"/>
        <end position="157"/>
    </location>
</feature>
<accession>A0A839QHK0</accession>
<gene>
    <name evidence="3" type="ORF">E9229_000156</name>
</gene>
<feature type="transmembrane region" description="Helical" evidence="2">
    <location>
        <begin position="418"/>
        <end position="436"/>
    </location>
</feature>
<feature type="transmembrane region" description="Helical" evidence="2">
    <location>
        <begin position="833"/>
        <end position="852"/>
    </location>
</feature>
<dbReference type="AlphaFoldDB" id="A0A839QHK0"/>
<feature type="transmembrane region" description="Helical" evidence="2">
    <location>
        <begin position="1157"/>
        <end position="1176"/>
    </location>
</feature>
<dbReference type="EMBL" id="JACHVS010000001">
    <property type="protein sequence ID" value="MBB2993965.1"/>
    <property type="molecule type" value="Genomic_DNA"/>
</dbReference>
<feature type="transmembrane region" description="Helical" evidence="2">
    <location>
        <begin position="243"/>
        <end position="261"/>
    </location>
</feature>
<feature type="compositionally biased region" description="Low complexity" evidence="1">
    <location>
        <begin position="1256"/>
        <end position="1268"/>
    </location>
</feature>
<dbReference type="Proteomes" id="UP000523000">
    <property type="component" value="Unassembled WGS sequence"/>
</dbReference>
<sequence>MWLLLAVVCLLIGLLIGWGQGRNGQGATNRLKLELAKAWQQGFDAASASAGAKSTTPGFPPPNRPEPQPVSARQGTAQDLHGPANFGTTDAGSPMVSVPFDPVLVTASPTPVWVLPPAAQRPALSPEQRTLRNINITLYVAALMVVAASSLIIGLVFPALVKVLGLGLLTVAFYTGGLLMHAKSSRLRPAAVAFAGTGLALIPITALAYYLLLGKDSGASWFGGSLVGTAAFIFACSRMKSRVLAALSTVFLVSTAWSGGAVLNRGLIWYFIFSMIVASGLTLLAARRPRWLHSIYLESFTAAHRFLVPATVAAALLSFKVLTAAEYLWVFTAAAVYYTVAFFQAGPAERRIHLMAIRLSGTLALSALLSHFEVGNEMAFRVTACFVLAQQLTVLAARRRYMGLAGMDESKLAAETKIVLGVTALLVLAGGERWIAGDQSAWAVADLNWSILALLLTAACATRVLGAKLRWMPLLAALPVVVEPFNGAPGRQGLVLIAAIILAWWAVRRVDPVLRGQVGLAMRALTPITAAALVGWLAAGATFAPSMVGGRDASVGSLVLQAAGVGFILMTILQLLVSASRLSPYRANTSVGQKSVVAFVPEAVMLAVGSLTATAVLGLLIGAGGVFDFNGRTEPEWLLMPWARLMAIVLLIALFVAATIVLGTHWHEREPASNTSRDLDWVDPRGSAAGMARLVAHFIGLLGIAFVLPVLALIEPDWLLIAGASVALVYVGGRISAPGRPQVKGWYAILAQLLFTGSALRLADMWGADAHGRMALAAFTLALAQSFRFWFKNGSLGFGGIGLRREMGWLTQGVLLMLPVSYVAFAGTQVDQAALLVQGLCLSGFSLGWWLRGDSAPHLGLHKMASLGVGLGVLILVVTPVWEPGLRDGGWLPKPLWDSVVATLLCTALATALLKAEASAIGGVGYRGLRAFFVTVFAGTILVLQISGSSSWMLLAYLLGALAFAVFSATTGRAILVSGTVLLTVPAALAAISWWHEALQLRWTEPADSVAGLSTAAAVLFIAGLAGGRFHAPIMSLKGIGSVHQGWCNAHARILHLGALLILGMAGLIGATSFGTWAYTGCILLVVAAFAAGWTEFPVSLRETGMEAALLVAAASAQRGWTVYRDGIDLFWGTQYWVVILALFAGYEFMRRRGARATVLLGASAGLLSLGAIAGWTPGRQLWILLAYTGLLAAGLLLNRRTFVIWGAVGSGLMVLWFLRGYTFLLLFVLAGGLIAVALWRLARMGKRQPPQHTGAPAAPVPEAAALVTPPPPPPGR</sequence>
<feature type="transmembrane region" description="Helical" evidence="2">
    <location>
        <begin position="328"/>
        <end position="345"/>
    </location>
</feature>
<feature type="transmembrane region" description="Helical" evidence="2">
    <location>
        <begin position="642"/>
        <end position="663"/>
    </location>
</feature>
<feature type="transmembrane region" description="Helical" evidence="2">
    <location>
        <begin position="864"/>
        <end position="883"/>
    </location>
</feature>
<keyword evidence="2" id="KW-1133">Transmembrane helix</keyword>
<organism evidence="3 4">
    <name type="scientific">Paeniglutamicibacter cryotolerans</name>
    <dbReference type="NCBI Taxonomy" id="670079"/>
    <lineage>
        <taxon>Bacteria</taxon>
        <taxon>Bacillati</taxon>
        <taxon>Actinomycetota</taxon>
        <taxon>Actinomycetes</taxon>
        <taxon>Micrococcales</taxon>
        <taxon>Micrococcaceae</taxon>
        <taxon>Paeniglutamicibacter</taxon>
    </lineage>
</organism>
<feature type="transmembrane region" description="Helical" evidence="2">
    <location>
        <begin position="218"/>
        <end position="236"/>
    </location>
</feature>
<feature type="transmembrane region" description="Helical" evidence="2">
    <location>
        <begin position="558"/>
        <end position="577"/>
    </location>
</feature>
<evidence type="ECO:0000313" key="3">
    <source>
        <dbReference type="EMBL" id="MBB2993965.1"/>
    </source>
</evidence>
<feature type="compositionally biased region" description="Pro residues" evidence="1">
    <location>
        <begin position="58"/>
        <end position="68"/>
    </location>
</feature>
<protein>
    <recommendedName>
        <fullName evidence="5">DUF2339 domain-containing protein</fullName>
    </recommendedName>
</protein>
<keyword evidence="4" id="KW-1185">Reference proteome</keyword>
<feature type="transmembrane region" description="Helical" evidence="2">
    <location>
        <begin position="492"/>
        <end position="508"/>
    </location>
</feature>
<feature type="region of interest" description="Disordered" evidence="1">
    <location>
        <begin position="1251"/>
        <end position="1277"/>
    </location>
</feature>
<evidence type="ECO:0000256" key="1">
    <source>
        <dbReference type="SAM" id="MobiDB-lite"/>
    </source>
</evidence>
<keyword evidence="2" id="KW-0472">Membrane</keyword>
<feature type="transmembrane region" description="Helical" evidence="2">
    <location>
        <begin position="895"/>
        <end position="916"/>
    </location>
</feature>
<feature type="transmembrane region" description="Helical" evidence="2">
    <location>
        <begin position="928"/>
        <end position="946"/>
    </location>
</feature>
<feature type="transmembrane region" description="Helical" evidence="2">
    <location>
        <begin position="1225"/>
        <end position="1243"/>
    </location>
</feature>
<dbReference type="RefSeq" id="WP_183509322.1">
    <property type="nucleotide sequence ID" value="NZ_BAABGK010000010.1"/>
</dbReference>
<feature type="transmembrane region" description="Helical" evidence="2">
    <location>
        <begin position="520"/>
        <end position="538"/>
    </location>
</feature>
<feature type="transmembrane region" description="Helical" evidence="2">
    <location>
        <begin position="807"/>
        <end position="827"/>
    </location>
</feature>
<feature type="transmembrane region" description="Helical" evidence="2">
    <location>
        <begin position="1203"/>
        <end position="1219"/>
    </location>
</feature>
<feature type="transmembrane region" description="Helical" evidence="2">
    <location>
        <begin position="718"/>
        <end position="733"/>
    </location>
</feature>
<evidence type="ECO:0000313" key="4">
    <source>
        <dbReference type="Proteomes" id="UP000523000"/>
    </source>
</evidence>
<feature type="transmembrane region" description="Helical" evidence="2">
    <location>
        <begin position="267"/>
        <end position="286"/>
    </location>
</feature>
<feature type="transmembrane region" description="Helical" evidence="2">
    <location>
        <begin position="598"/>
        <end position="622"/>
    </location>
</feature>
<feature type="transmembrane region" description="Helical" evidence="2">
    <location>
        <begin position="1182"/>
        <end position="1198"/>
    </location>
</feature>
<feature type="transmembrane region" description="Helical" evidence="2">
    <location>
        <begin position="378"/>
        <end position="397"/>
    </location>
</feature>
<feature type="transmembrane region" description="Helical" evidence="2">
    <location>
        <begin position="694"/>
        <end position="712"/>
    </location>
</feature>